<evidence type="ECO:0000313" key="2">
    <source>
        <dbReference type="Proteomes" id="UP000789860"/>
    </source>
</evidence>
<protein>
    <submittedName>
        <fullName evidence="1">6146_t:CDS:1</fullName>
    </submittedName>
</protein>
<keyword evidence="2" id="KW-1185">Reference proteome</keyword>
<name>A0ACA9MBA7_9GLOM</name>
<accession>A0ACA9MBA7</accession>
<comment type="caution">
    <text evidence="1">The sequence shown here is derived from an EMBL/GenBank/DDBJ whole genome shotgun (WGS) entry which is preliminary data.</text>
</comment>
<dbReference type="EMBL" id="CAJVPM010010795">
    <property type="protein sequence ID" value="CAG8576391.1"/>
    <property type="molecule type" value="Genomic_DNA"/>
</dbReference>
<gene>
    <name evidence="1" type="ORF">SCALOS_LOCUS6036</name>
</gene>
<reference evidence="1" key="1">
    <citation type="submission" date="2021-06" db="EMBL/GenBank/DDBJ databases">
        <authorList>
            <person name="Kallberg Y."/>
            <person name="Tangrot J."/>
            <person name="Rosling A."/>
        </authorList>
    </citation>
    <scope>NUCLEOTIDE SEQUENCE</scope>
    <source>
        <strain evidence="1">AU212A</strain>
    </source>
</reference>
<sequence>MNTSVGFWNRVKVNLNLVEFMRKILHQSTFDVRTSPNTTLLQGTLNQLIRFYPYPTGGVCQNALCHRNSLAFGTLYRHENLTQQLHDNLDQFMGEVNLSTLTQFSNCVKADELVTYEGNKIYVTDENIKNNLNFPIFLFHGNDNVVYDVKGIRKTYEKLITINDATNYSIRHIPGYGHLDCWWGTKAHID</sequence>
<organism evidence="1 2">
    <name type="scientific">Scutellospora calospora</name>
    <dbReference type="NCBI Taxonomy" id="85575"/>
    <lineage>
        <taxon>Eukaryota</taxon>
        <taxon>Fungi</taxon>
        <taxon>Fungi incertae sedis</taxon>
        <taxon>Mucoromycota</taxon>
        <taxon>Glomeromycotina</taxon>
        <taxon>Glomeromycetes</taxon>
        <taxon>Diversisporales</taxon>
        <taxon>Gigasporaceae</taxon>
        <taxon>Scutellospora</taxon>
    </lineage>
</organism>
<dbReference type="Proteomes" id="UP000789860">
    <property type="component" value="Unassembled WGS sequence"/>
</dbReference>
<feature type="non-terminal residue" evidence="1">
    <location>
        <position position="190"/>
    </location>
</feature>
<evidence type="ECO:0000313" key="1">
    <source>
        <dbReference type="EMBL" id="CAG8576391.1"/>
    </source>
</evidence>
<proteinExistence type="predicted"/>